<evidence type="ECO:0000313" key="15">
    <source>
        <dbReference type="EMBL" id="NAS26558.1"/>
    </source>
</evidence>
<dbReference type="InterPro" id="IPR011527">
    <property type="entry name" value="ABC1_TM_dom"/>
</dbReference>
<protein>
    <submittedName>
        <fullName evidence="15">ATP-binding cassette domain-containing protein</fullName>
    </submittedName>
</protein>
<dbReference type="PROSITE" id="PS00211">
    <property type="entry name" value="ABC_TRANSPORTER_1"/>
    <property type="match status" value="1"/>
</dbReference>
<organism evidence="15 16">
    <name type="scientific">Herbidospora solisilvae</name>
    <dbReference type="NCBI Taxonomy" id="2696284"/>
    <lineage>
        <taxon>Bacteria</taxon>
        <taxon>Bacillati</taxon>
        <taxon>Actinomycetota</taxon>
        <taxon>Actinomycetes</taxon>
        <taxon>Streptosporangiales</taxon>
        <taxon>Streptosporangiaceae</taxon>
        <taxon>Herbidospora</taxon>
    </lineage>
</organism>
<evidence type="ECO:0000256" key="10">
    <source>
        <dbReference type="ARBA" id="ARBA00061644"/>
    </source>
</evidence>
<dbReference type="PROSITE" id="PS50990">
    <property type="entry name" value="PEPTIDASE_C39"/>
    <property type="match status" value="1"/>
</dbReference>
<keyword evidence="3" id="KW-1003">Cell membrane</keyword>
<dbReference type="GO" id="GO:0005886">
    <property type="term" value="C:plasma membrane"/>
    <property type="evidence" value="ECO:0007669"/>
    <property type="project" value="UniProtKB-SubCell"/>
</dbReference>
<evidence type="ECO:0000256" key="11">
    <source>
        <dbReference type="SAM" id="Phobius"/>
    </source>
</evidence>
<dbReference type="Pfam" id="PF00005">
    <property type="entry name" value="ABC_tran"/>
    <property type="match status" value="1"/>
</dbReference>
<feature type="domain" description="ABC transmembrane type-1" evidence="13">
    <location>
        <begin position="160"/>
        <end position="438"/>
    </location>
</feature>
<evidence type="ECO:0000259" key="14">
    <source>
        <dbReference type="PROSITE" id="PS50990"/>
    </source>
</evidence>
<dbReference type="Gene3D" id="1.20.1560.10">
    <property type="entry name" value="ABC transporter type 1, transmembrane domain"/>
    <property type="match status" value="1"/>
</dbReference>
<dbReference type="PROSITE" id="PS50893">
    <property type="entry name" value="ABC_TRANSPORTER_2"/>
    <property type="match status" value="1"/>
</dbReference>
<dbReference type="SMART" id="SM00382">
    <property type="entry name" value="AAA"/>
    <property type="match status" value="1"/>
</dbReference>
<evidence type="ECO:0000256" key="4">
    <source>
        <dbReference type="ARBA" id="ARBA00022692"/>
    </source>
</evidence>
<feature type="domain" description="Peptidase C39" evidence="14">
    <location>
        <begin position="10"/>
        <end position="127"/>
    </location>
</feature>
<dbReference type="InterPro" id="IPR027417">
    <property type="entry name" value="P-loop_NTPase"/>
</dbReference>
<keyword evidence="7 15" id="KW-0067">ATP-binding</keyword>
<dbReference type="InterPro" id="IPR003439">
    <property type="entry name" value="ABC_transporter-like_ATP-bd"/>
</dbReference>
<dbReference type="PANTHER" id="PTHR24221:SF606">
    <property type="entry name" value="COLICIN V SECRETION-PROCESSING ATP-BINDING PROTEIN"/>
    <property type="match status" value="1"/>
</dbReference>
<dbReference type="GO" id="GO:0005524">
    <property type="term" value="F:ATP binding"/>
    <property type="evidence" value="ECO:0007669"/>
    <property type="project" value="UniProtKB-KW"/>
</dbReference>
<dbReference type="RefSeq" id="WP_161483552.1">
    <property type="nucleotide sequence ID" value="NZ_WXEW01000011.1"/>
</dbReference>
<dbReference type="PROSITE" id="PS50929">
    <property type="entry name" value="ABC_TM1F"/>
    <property type="match status" value="1"/>
</dbReference>
<dbReference type="SUPFAM" id="SSF90123">
    <property type="entry name" value="ABC transporter transmembrane region"/>
    <property type="match status" value="1"/>
</dbReference>
<evidence type="ECO:0000256" key="1">
    <source>
        <dbReference type="ARBA" id="ARBA00004651"/>
    </source>
</evidence>
<dbReference type="SUPFAM" id="SSF52540">
    <property type="entry name" value="P-loop containing nucleoside triphosphate hydrolases"/>
    <property type="match status" value="1"/>
</dbReference>
<feature type="transmembrane region" description="Helical" evidence="11">
    <location>
        <begin position="156"/>
        <end position="181"/>
    </location>
</feature>
<dbReference type="InterPro" id="IPR017871">
    <property type="entry name" value="ABC_transporter-like_CS"/>
</dbReference>
<dbReference type="GO" id="GO:0006508">
    <property type="term" value="P:proteolysis"/>
    <property type="evidence" value="ECO:0007669"/>
    <property type="project" value="InterPro"/>
</dbReference>
<dbReference type="InterPro" id="IPR003593">
    <property type="entry name" value="AAA+_ATPase"/>
</dbReference>
<name>A0A7C9NLU4_9ACTN</name>
<reference evidence="15 16" key="1">
    <citation type="submission" date="2020-01" db="EMBL/GenBank/DDBJ databases">
        <title>Herbidospora sp. NEAU-GS84 nov., a novel actinomycete isolated from soil.</title>
        <authorList>
            <person name="Han L."/>
        </authorList>
    </citation>
    <scope>NUCLEOTIDE SEQUENCE [LARGE SCALE GENOMIC DNA]</scope>
    <source>
        <strain evidence="15 16">NEAU-GS84</strain>
    </source>
</reference>
<dbReference type="GO" id="GO:0008234">
    <property type="term" value="F:cysteine-type peptidase activity"/>
    <property type="evidence" value="ECO:0007669"/>
    <property type="project" value="UniProtKB-KW"/>
</dbReference>
<evidence type="ECO:0000259" key="13">
    <source>
        <dbReference type="PROSITE" id="PS50929"/>
    </source>
</evidence>
<dbReference type="Pfam" id="PF03412">
    <property type="entry name" value="Peptidase_C39"/>
    <property type="match status" value="1"/>
</dbReference>
<feature type="transmembrane region" description="Helical" evidence="11">
    <location>
        <begin position="267"/>
        <end position="288"/>
    </location>
</feature>
<evidence type="ECO:0000313" key="16">
    <source>
        <dbReference type="Proteomes" id="UP000479526"/>
    </source>
</evidence>
<proteinExistence type="inferred from homology"/>
<comment type="similarity">
    <text evidence="10">Belongs to the ABC transporter superfamily. Lipid exporter (TC 3.A.1.106) family.</text>
</comment>
<dbReference type="Gene3D" id="3.40.50.300">
    <property type="entry name" value="P-loop containing nucleotide triphosphate hydrolases"/>
    <property type="match status" value="1"/>
</dbReference>
<dbReference type="InterPro" id="IPR036640">
    <property type="entry name" value="ABC1_TM_sf"/>
</dbReference>
<keyword evidence="6" id="KW-0788">Thiol protease</keyword>
<dbReference type="AlphaFoldDB" id="A0A7C9NLU4"/>
<dbReference type="PANTHER" id="PTHR24221">
    <property type="entry name" value="ATP-BINDING CASSETTE SUB-FAMILY B"/>
    <property type="match status" value="1"/>
</dbReference>
<accession>A0A7C9NLU4</accession>
<feature type="domain" description="ABC transporter" evidence="12">
    <location>
        <begin position="469"/>
        <end position="701"/>
    </location>
</feature>
<gene>
    <name evidence="15" type="ORF">GT755_33390</name>
</gene>
<dbReference type="FunFam" id="3.40.50.300:FF:000299">
    <property type="entry name" value="ABC transporter ATP-binding protein/permease"/>
    <property type="match status" value="1"/>
</dbReference>
<evidence type="ECO:0000256" key="3">
    <source>
        <dbReference type="ARBA" id="ARBA00022475"/>
    </source>
</evidence>
<comment type="subcellular location">
    <subcellularLocation>
        <location evidence="1">Cell membrane</location>
        <topology evidence="1">Multi-pass membrane protein</topology>
    </subcellularLocation>
</comment>
<dbReference type="InterPro" id="IPR005074">
    <property type="entry name" value="Peptidase_C39"/>
</dbReference>
<dbReference type="Pfam" id="PF00664">
    <property type="entry name" value="ABC_membrane"/>
    <property type="match status" value="1"/>
</dbReference>
<evidence type="ECO:0000256" key="5">
    <source>
        <dbReference type="ARBA" id="ARBA00022741"/>
    </source>
</evidence>
<evidence type="ECO:0000256" key="8">
    <source>
        <dbReference type="ARBA" id="ARBA00022989"/>
    </source>
</evidence>
<keyword evidence="16" id="KW-1185">Reference proteome</keyword>
<dbReference type="Gene3D" id="3.90.70.10">
    <property type="entry name" value="Cysteine proteinases"/>
    <property type="match status" value="1"/>
</dbReference>
<dbReference type="EMBL" id="WXEW01000011">
    <property type="protein sequence ID" value="NAS26558.1"/>
    <property type="molecule type" value="Genomic_DNA"/>
</dbReference>
<comment type="caution">
    <text evidence="15">The sequence shown here is derived from an EMBL/GenBank/DDBJ whole genome shotgun (WGS) entry which is preliminary data.</text>
</comment>
<dbReference type="GO" id="GO:0140359">
    <property type="term" value="F:ABC-type transporter activity"/>
    <property type="evidence" value="ECO:0007669"/>
    <property type="project" value="InterPro"/>
</dbReference>
<evidence type="ECO:0000256" key="7">
    <source>
        <dbReference type="ARBA" id="ARBA00022840"/>
    </source>
</evidence>
<dbReference type="Proteomes" id="UP000479526">
    <property type="component" value="Unassembled WGS sequence"/>
</dbReference>
<keyword evidence="6" id="KW-0378">Hydrolase</keyword>
<keyword evidence="5" id="KW-0547">Nucleotide-binding</keyword>
<keyword evidence="8 11" id="KW-1133">Transmembrane helix</keyword>
<feature type="transmembrane region" description="Helical" evidence="11">
    <location>
        <begin position="193"/>
        <end position="214"/>
    </location>
</feature>
<feature type="transmembrane region" description="Helical" evidence="11">
    <location>
        <begin position="294"/>
        <end position="313"/>
    </location>
</feature>
<feature type="transmembrane region" description="Helical" evidence="11">
    <location>
        <begin position="413"/>
        <end position="436"/>
    </location>
</feature>
<evidence type="ECO:0000256" key="2">
    <source>
        <dbReference type="ARBA" id="ARBA00022448"/>
    </source>
</evidence>
<keyword evidence="9 11" id="KW-0472">Membrane</keyword>
<sequence length="719" mass="77480">MNVRVPVRLQSGLAECGAACLAMVLSHHGRHTGVREVSEQCGVGRDGLSALAIVKAARGYGLTATAYKAETVTDAPLPAVAHWRRNHFVVVERQTTRHVDVVDPAAGRRRLTREEFAEGYSGVLLTFTPGETFQRRKRTRRTWVGPLARTALQKGLIARILLASLLLQVLGLGVQTFSGILVDRVLPTQDSSLLVSLGLALAAAAVVHLGLTYLRAATVLKLRLRADRLLTSEVVGHLFRLPYRYFATRGSGDLAQRSASVSRLRQLISGPITTALLDGPLAIGYVTIVLSASVPLGLCLLALAAVQAVLLLLTRRRRADLNLAALSAQVQTQGQLMEAIKGVEILKAGAIEDAALSRWSQLFLDQLKADARQGRMENLVTSVLDSMRLAAPAALLWTGGWEVLGGRPLGQTLTLVALAGAALTPILSLVGTVRILQEAGTHLERLADILEFTPEPYGEVQVGHLRGQIELRDVSFRHAPNGPWILWKVSLTIGRGQKIALVGGSGSGKSTLARIMVGLYEPTFGTVSYDSVRMEALQRSSLRRHFGVVTQEAHLFTGTIRENIALGRPGATPQEIVRAAKTACVHDEIMAMPMGYETNLSEGMGLSGGQRQRLALARAVLGRPKVLLFDEATSHLDTVTEAAIERNLAALTQTRIVIAHRLSTVRDADLIAVIDDGRVVEQGTHDELLRLGGHYARLVAHQENTPISAKIPPSVPCDS</sequence>
<evidence type="ECO:0000256" key="6">
    <source>
        <dbReference type="ARBA" id="ARBA00022807"/>
    </source>
</evidence>
<dbReference type="GO" id="GO:0016887">
    <property type="term" value="F:ATP hydrolysis activity"/>
    <property type="evidence" value="ECO:0007669"/>
    <property type="project" value="InterPro"/>
</dbReference>
<dbReference type="GO" id="GO:0034040">
    <property type="term" value="F:ATPase-coupled lipid transmembrane transporter activity"/>
    <property type="evidence" value="ECO:0007669"/>
    <property type="project" value="TreeGrafter"/>
</dbReference>
<evidence type="ECO:0000259" key="12">
    <source>
        <dbReference type="PROSITE" id="PS50893"/>
    </source>
</evidence>
<evidence type="ECO:0000256" key="9">
    <source>
        <dbReference type="ARBA" id="ARBA00023136"/>
    </source>
</evidence>
<keyword evidence="2" id="KW-0813">Transport</keyword>
<keyword evidence="4 11" id="KW-0812">Transmembrane</keyword>
<keyword evidence="6" id="KW-0645">Protease</keyword>
<dbReference type="InterPro" id="IPR039421">
    <property type="entry name" value="Type_1_exporter"/>
</dbReference>